<protein>
    <submittedName>
        <fullName evidence="1">Uncharacterized protein</fullName>
    </submittedName>
</protein>
<dbReference type="EMBL" id="LR743594">
    <property type="protein sequence ID" value="CAA2623606.1"/>
    <property type="molecule type" value="Genomic_DNA"/>
</dbReference>
<evidence type="ECO:0000313" key="2">
    <source>
        <dbReference type="Proteomes" id="UP001189122"/>
    </source>
</evidence>
<dbReference type="Proteomes" id="UP001189122">
    <property type="component" value="Unassembled WGS sequence"/>
</dbReference>
<keyword evidence="2" id="KW-1185">Reference proteome</keyword>
<organism evidence="1">
    <name type="scientific">Spirodela intermedia</name>
    <name type="common">Intermediate duckweed</name>
    <dbReference type="NCBI Taxonomy" id="51605"/>
    <lineage>
        <taxon>Eukaryota</taxon>
        <taxon>Viridiplantae</taxon>
        <taxon>Streptophyta</taxon>
        <taxon>Embryophyta</taxon>
        <taxon>Tracheophyta</taxon>
        <taxon>Spermatophyta</taxon>
        <taxon>Magnoliopsida</taxon>
        <taxon>Liliopsida</taxon>
        <taxon>Araceae</taxon>
        <taxon>Lemnoideae</taxon>
        <taxon>Spirodela</taxon>
    </lineage>
</organism>
<name>A0A7I8IZ45_SPIIN</name>
<dbReference type="AlphaFoldDB" id="A0A7I8IZ45"/>
<dbReference type="EMBL" id="CACRZD030000007">
    <property type="protein sequence ID" value="CAA6663148.1"/>
    <property type="molecule type" value="Genomic_DNA"/>
</dbReference>
<evidence type="ECO:0000313" key="1">
    <source>
        <dbReference type="EMBL" id="CAA2623606.1"/>
    </source>
</evidence>
<sequence>MFYSVIILRLTSNCSHSFGSSAPNCYKSL</sequence>
<gene>
    <name evidence="1" type="ORF">SI7747_07009533</name>
</gene>
<reference evidence="1 2" key="1">
    <citation type="submission" date="2019-12" db="EMBL/GenBank/DDBJ databases">
        <authorList>
            <person name="Scholz U."/>
            <person name="Mascher M."/>
            <person name="Fiebig A."/>
        </authorList>
    </citation>
    <scope>NUCLEOTIDE SEQUENCE</scope>
</reference>
<accession>A0A7I8IZ45</accession>
<proteinExistence type="predicted"/>